<gene>
    <name evidence="1" type="ORF">E0485_08550</name>
</gene>
<comment type="caution">
    <text evidence="1">The sequence shown here is derived from an EMBL/GenBank/DDBJ whole genome shotgun (WGS) entry which is preliminary data.</text>
</comment>
<dbReference type="InterPro" id="IPR000250">
    <property type="entry name" value="Peptidase_G1"/>
</dbReference>
<dbReference type="Pfam" id="PF01828">
    <property type="entry name" value="Peptidase_A4"/>
    <property type="match status" value="1"/>
</dbReference>
<dbReference type="CDD" id="cd13426">
    <property type="entry name" value="Peptidase_G1"/>
    <property type="match status" value="1"/>
</dbReference>
<dbReference type="PANTHER" id="PTHR37536">
    <property type="entry name" value="PUTATIVE (AFU_ORTHOLOGUE AFUA_3G02970)-RELATED"/>
    <property type="match status" value="1"/>
</dbReference>
<dbReference type="EMBL" id="SKFG01000006">
    <property type="protein sequence ID" value="TCZ78305.1"/>
    <property type="molecule type" value="Genomic_DNA"/>
</dbReference>
<proteinExistence type="predicted"/>
<protein>
    <recommendedName>
        <fullName evidence="3">Peptidase A4 family protein</fullName>
    </recommendedName>
</protein>
<dbReference type="PANTHER" id="PTHR37536:SF1">
    <property type="entry name" value="ASPERGILLOPEPSIN, PUTAITVE (AFU_ORTHOLOGUE AFUA_7G01200)"/>
    <property type="match status" value="1"/>
</dbReference>
<dbReference type="Gene3D" id="2.60.120.700">
    <property type="entry name" value="Peptidase G1"/>
    <property type="match status" value="1"/>
</dbReference>
<evidence type="ECO:0000313" key="2">
    <source>
        <dbReference type="Proteomes" id="UP000295418"/>
    </source>
</evidence>
<evidence type="ECO:0008006" key="3">
    <source>
        <dbReference type="Google" id="ProtNLM"/>
    </source>
</evidence>
<dbReference type="InterPro" id="IPR013320">
    <property type="entry name" value="ConA-like_dom_sf"/>
</dbReference>
<keyword evidence="2" id="KW-1185">Reference proteome</keyword>
<dbReference type="InterPro" id="IPR038656">
    <property type="entry name" value="Peptidase_G1_sf"/>
</dbReference>
<dbReference type="SUPFAM" id="SSF49899">
    <property type="entry name" value="Concanavalin A-like lectins/glucanases"/>
    <property type="match status" value="1"/>
</dbReference>
<reference evidence="1 2" key="1">
    <citation type="submission" date="2019-03" db="EMBL/GenBank/DDBJ databases">
        <authorList>
            <person name="Kim M.K.M."/>
        </authorList>
    </citation>
    <scope>NUCLEOTIDE SEQUENCE [LARGE SCALE GENOMIC DNA]</scope>
    <source>
        <strain evidence="1 2">18JY21-1</strain>
    </source>
</reference>
<name>A0A4R4EJ96_9BACL</name>
<dbReference type="GO" id="GO:0006508">
    <property type="term" value="P:proteolysis"/>
    <property type="evidence" value="ECO:0007669"/>
    <property type="project" value="InterPro"/>
</dbReference>
<sequence>MLPTVLPGWQSGNWSGYAIKKTKSNSFRSISCYWIVPRVKASKQNKYSSIWIGIDGFNNSSLIQTGTEQDIVKGKAVYYPWWEILPAPETRIPNSVSPNDLMYAKISKLSNSKWQIVLKNKTKGWTFRTIRKYTGPANTAEWIMEAPTINNNTARLADYRKMGFKKCRVNNKNPILQRSDRGVMVQKGRVVSTPSLLNKSRDGFTVTYG</sequence>
<dbReference type="AlphaFoldDB" id="A0A4R4EJ96"/>
<accession>A0A4R4EJ96</accession>
<evidence type="ECO:0000313" key="1">
    <source>
        <dbReference type="EMBL" id="TCZ78305.1"/>
    </source>
</evidence>
<dbReference type="OrthoDB" id="2630173at2"/>
<dbReference type="GO" id="GO:0070007">
    <property type="term" value="F:glutamic-type endopeptidase activity"/>
    <property type="evidence" value="ECO:0007669"/>
    <property type="project" value="InterPro"/>
</dbReference>
<dbReference type="Proteomes" id="UP000295418">
    <property type="component" value="Unassembled WGS sequence"/>
</dbReference>
<organism evidence="1 2">
    <name type="scientific">Paenibacillus albiflavus</name>
    <dbReference type="NCBI Taxonomy" id="2545760"/>
    <lineage>
        <taxon>Bacteria</taxon>
        <taxon>Bacillati</taxon>
        <taxon>Bacillota</taxon>
        <taxon>Bacilli</taxon>
        <taxon>Bacillales</taxon>
        <taxon>Paenibacillaceae</taxon>
        <taxon>Paenibacillus</taxon>
    </lineage>
</organism>